<dbReference type="KEGG" id="ccos:Pan44_10790"/>
<protein>
    <submittedName>
        <fullName evidence="3">Type II secretion system protein G</fullName>
    </submittedName>
</protein>
<keyword evidence="1" id="KW-0472">Membrane</keyword>
<dbReference type="Proteomes" id="UP000315700">
    <property type="component" value="Chromosome"/>
</dbReference>
<keyword evidence="1" id="KW-0812">Transmembrane</keyword>
<evidence type="ECO:0000313" key="4">
    <source>
        <dbReference type="Proteomes" id="UP000315700"/>
    </source>
</evidence>
<dbReference type="InterPro" id="IPR045584">
    <property type="entry name" value="Pilin-like"/>
</dbReference>
<dbReference type="InterPro" id="IPR011453">
    <property type="entry name" value="DUF1559"/>
</dbReference>
<reference evidence="3 4" key="1">
    <citation type="submission" date="2019-02" db="EMBL/GenBank/DDBJ databases">
        <title>Deep-cultivation of Planctomycetes and their phenomic and genomic characterization uncovers novel biology.</title>
        <authorList>
            <person name="Wiegand S."/>
            <person name="Jogler M."/>
            <person name="Boedeker C."/>
            <person name="Pinto D."/>
            <person name="Vollmers J."/>
            <person name="Rivas-Marin E."/>
            <person name="Kohn T."/>
            <person name="Peeters S.H."/>
            <person name="Heuer A."/>
            <person name="Rast P."/>
            <person name="Oberbeckmann S."/>
            <person name="Bunk B."/>
            <person name="Jeske O."/>
            <person name="Meyerdierks A."/>
            <person name="Storesund J.E."/>
            <person name="Kallscheuer N."/>
            <person name="Luecker S."/>
            <person name="Lage O.M."/>
            <person name="Pohl T."/>
            <person name="Merkel B.J."/>
            <person name="Hornburger P."/>
            <person name="Mueller R.-W."/>
            <person name="Bruemmer F."/>
            <person name="Labrenz M."/>
            <person name="Spormann A.M."/>
            <person name="Op den Camp H."/>
            <person name="Overmann J."/>
            <person name="Amann R."/>
            <person name="Jetten M.S.M."/>
            <person name="Mascher T."/>
            <person name="Medema M.H."/>
            <person name="Devos D.P."/>
            <person name="Kaster A.-K."/>
            <person name="Ovreas L."/>
            <person name="Rohde M."/>
            <person name="Galperin M.Y."/>
            <person name="Jogler C."/>
        </authorList>
    </citation>
    <scope>NUCLEOTIDE SEQUENCE [LARGE SCALE GENOMIC DNA]</scope>
    <source>
        <strain evidence="3 4">Pan44</strain>
    </source>
</reference>
<dbReference type="InterPro" id="IPR012902">
    <property type="entry name" value="N_methyl_site"/>
</dbReference>
<dbReference type="PANTHER" id="PTHR30093:SF2">
    <property type="entry name" value="TYPE II SECRETION SYSTEM PROTEIN H"/>
    <property type="match status" value="1"/>
</dbReference>
<feature type="transmembrane region" description="Helical" evidence="1">
    <location>
        <begin position="12"/>
        <end position="33"/>
    </location>
</feature>
<dbReference type="AlphaFoldDB" id="A0A517SAB3"/>
<dbReference type="NCBIfam" id="TIGR04294">
    <property type="entry name" value="pre_pil_HX9DG"/>
    <property type="match status" value="1"/>
</dbReference>
<gene>
    <name evidence="3" type="primary">xcpT_12</name>
    <name evidence="3" type="ORF">Pan44_10790</name>
</gene>
<keyword evidence="4" id="KW-1185">Reference proteome</keyword>
<dbReference type="RefSeq" id="WP_145027959.1">
    <property type="nucleotide sequence ID" value="NZ_CP036271.1"/>
</dbReference>
<evidence type="ECO:0000259" key="2">
    <source>
        <dbReference type="Pfam" id="PF07596"/>
    </source>
</evidence>
<dbReference type="PANTHER" id="PTHR30093">
    <property type="entry name" value="GENERAL SECRETION PATHWAY PROTEIN G"/>
    <property type="match status" value="1"/>
</dbReference>
<dbReference type="InterPro" id="IPR027558">
    <property type="entry name" value="Pre_pil_HX9DG_C"/>
</dbReference>
<dbReference type="Gene3D" id="3.30.700.10">
    <property type="entry name" value="Glycoprotein, Type 4 Pilin"/>
    <property type="match status" value="1"/>
</dbReference>
<evidence type="ECO:0000313" key="3">
    <source>
        <dbReference type="EMBL" id="QDT53064.1"/>
    </source>
</evidence>
<sequence>MPESRRRIGFTLIELLVVIAIIAILIALLLPAVQQAREAARRTQCKNNLKQMGLALHNYESTYKRLPMLIVADTCDIGGVPRFPGGNSSYDDDGVNWTASILPYMDQSPVYNRLTLSPWWGKFGATELYAASVGNPASGAVIPGCETPLEAFKCPSSILPRFVPASWTIPGNVVAGQTSTTRAIGWPTTDYKGAGGSARGDFGPMQKNCEVPGGHEFRDVTDGLSNTLLIGESSIVTSNNNPVVDGSSTGIQDWPTMYFTCGDDEMSRTNGRTNAPINNGVSAMRMAYGINDDANGSFHTGGCQFVLGDGSVRFISENISIQTYSNLHDISDGVPIGEF</sequence>
<dbReference type="InParanoid" id="A0A517SAB3"/>
<dbReference type="SUPFAM" id="SSF54523">
    <property type="entry name" value="Pili subunits"/>
    <property type="match status" value="1"/>
</dbReference>
<accession>A0A517SAB3</accession>
<proteinExistence type="predicted"/>
<name>A0A517SAB3_9PLAN</name>
<evidence type="ECO:0000256" key="1">
    <source>
        <dbReference type="SAM" id="Phobius"/>
    </source>
</evidence>
<dbReference type="NCBIfam" id="TIGR02532">
    <property type="entry name" value="IV_pilin_GFxxxE"/>
    <property type="match status" value="1"/>
</dbReference>
<organism evidence="3 4">
    <name type="scientific">Caulifigura coniformis</name>
    <dbReference type="NCBI Taxonomy" id="2527983"/>
    <lineage>
        <taxon>Bacteria</taxon>
        <taxon>Pseudomonadati</taxon>
        <taxon>Planctomycetota</taxon>
        <taxon>Planctomycetia</taxon>
        <taxon>Planctomycetales</taxon>
        <taxon>Planctomycetaceae</taxon>
        <taxon>Caulifigura</taxon>
    </lineage>
</organism>
<feature type="domain" description="DUF1559" evidence="2">
    <location>
        <begin position="34"/>
        <end position="319"/>
    </location>
</feature>
<keyword evidence="1" id="KW-1133">Transmembrane helix</keyword>
<dbReference type="EMBL" id="CP036271">
    <property type="protein sequence ID" value="QDT53064.1"/>
    <property type="molecule type" value="Genomic_DNA"/>
</dbReference>
<dbReference type="Pfam" id="PF07963">
    <property type="entry name" value="N_methyl"/>
    <property type="match status" value="1"/>
</dbReference>
<dbReference type="Pfam" id="PF07596">
    <property type="entry name" value="SBP_bac_10"/>
    <property type="match status" value="1"/>
</dbReference>
<dbReference type="OrthoDB" id="240776at2"/>